<organism evidence="4">
    <name type="scientific">Emiliania huxleyi</name>
    <name type="common">Coccolithophore</name>
    <name type="synonym">Pontosphaera huxleyi</name>
    <dbReference type="NCBI Taxonomy" id="2903"/>
    <lineage>
        <taxon>Eukaryota</taxon>
        <taxon>Haptista</taxon>
        <taxon>Haptophyta</taxon>
        <taxon>Prymnesiophyceae</taxon>
        <taxon>Isochrysidales</taxon>
        <taxon>Noelaerhabdaceae</taxon>
        <taxon>Emiliania</taxon>
    </lineage>
</organism>
<dbReference type="InterPro" id="IPR005123">
    <property type="entry name" value="Oxoglu/Fe-dep_dioxygenase_dom"/>
</dbReference>
<comment type="similarity">
    <text evidence="1">Belongs to the iron/ascorbate-dependent oxidoreductase family.</text>
</comment>
<gene>
    <name evidence="4" type="ORF">EHUX00137_LOCUS11360</name>
</gene>
<dbReference type="Pfam" id="PF14226">
    <property type="entry name" value="DIOX_N"/>
    <property type="match status" value="1"/>
</dbReference>
<dbReference type="GO" id="GO:0016491">
    <property type="term" value="F:oxidoreductase activity"/>
    <property type="evidence" value="ECO:0007669"/>
    <property type="project" value="UniProtKB-KW"/>
</dbReference>
<accession>A0A7S3RZW3</accession>
<feature type="domain" description="Fe2OG dioxygenase" evidence="3">
    <location>
        <begin position="135"/>
        <end position="242"/>
    </location>
</feature>
<dbReference type="InterPro" id="IPR026992">
    <property type="entry name" value="DIOX_N"/>
</dbReference>
<evidence type="ECO:0000259" key="3">
    <source>
        <dbReference type="PROSITE" id="PS51471"/>
    </source>
</evidence>
<keyword evidence="1" id="KW-0479">Metal-binding</keyword>
<reference evidence="4" key="1">
    <citation type="submission" date="2021-01" db="EMBL/GenBank/DDBJ databases">
        <authorList>
            <person name="Corre E."/>
            <person name="Pelletier E."/>
            <person name="Niang G."/>
            <person name="Scheremetjew M."/>
            <person name="Finn R."/>
            <person name="Kale V."/>
            <person name="Holt S."/>
            <person name="Cochrane G."/>
            <person name="Meng A."/>
            <person name="Brown T."/>
            <person name="Cohen L."/>
        </authorList>
    </citation>
    <scope>NUCLEOTIDE SEQUENCE</scope>
    <source>
        <strain evidence="4">379</strain>
    </source>
</reference>
<dbReference type="InterPro" id="IPR044861">
    <property type="entry name" value="IPNS-like_FE2OG_OXY"/>
</dbReference>
<dbReference type="PANTHER" id="PTHR47990">
    <property type="entry name" value="2-OXOGLUTARATE (2OG) AND FE(II)-DEPENDENT OXYGENASE SUPERFAMILY PROTEIN-RELATED"/>
    <property type="match status" value="1"/>
</dbReference>
<dbReference type="Pfam" id="PF03171">
    <property type="entry name" value="2OG-FeII_Oxy"/>
    <property type="match status" value="1"/>
</dbReference>
<evidence type="ECO:0000256" key="2">
    <source>
        <dbReference type="SAM" id="MobiDB-lite"/>
    </source>
</evidence>
<feature type="region of interest" description="Disordered" evidence="2">
    <location>
        <begin position="55"/>
        <end position="79"/>
    </location>
</feature>
<dbReference type="GO" id="GO:0046872">
    <property type="term" value="F:metal ion binding"/>
    <property type="evidence" value="ECO:0007669"/>
    <property type="project" value="UniProtKB-KW"/>
</dbReference>
<dbReference type="PROSITE" id="PS51471">
    <property type="entry name" value="FE2OG_OXY"/>
    <property type="match status" value="1"/>
</dbReference>
<protein>
    <recommendedName>
        <fullName evidence="3">Fe2OG dioxygenase domain-containing protein</fullName>
    </recommendedName>
</protein>
<keyword evidence="1" id="KW-0560">Oxidoreductase</keyword>
<evidence type="ECO:0000256" key="1">
    <source>
        <dbReference type="RuleBase" id="RU003682"/>
    </source>
</evidence>
<name>A0A7S3RZW3_EMIHU</name>
<dbReference type="AlphaFoldDB" id="A0A7S3RZW3"/>
<sequence>MESGFFRLSSAAVPCSLVEGALDAACGFFARPLEEKLRHCGSAATGWRGYTPMGGGHNCSPASRQPERKESYYWGEPDTDGDAAAPPAAELAALDAAARVFHASMLEATRAVLRGLSLAMGMAPSALEERVFTAPSAKVLLVAYDPVERSELSCGSHTDCGFLTMLCSRGGRGLQVRRRADGTWLDVDSAAAGGGAAASPTFVCNLGDLAARLSGGRYASTPHRVLNDSAERRVALVFFNNLDESAPCDVAVQEPGGGGGAAAAVREAGSKRRLTCGQYVAERLAEMRGGFAERANGESEEFAGEGAGAPR</sequence>
<dbReference type="InterPro" id="IPR050231">
    <property type="entry name" value="Iron_ascorbate_oxido_reductase"/>
</dbReference>
<proteinExistence type="inferred from homology"/>
<keyword evidence="1" id="KW-0408">Iron</keyword>
<dbReference type="SUPFAM" id="SSF51197">
    <property type="entry name" value="Clavaminate synthase-like"/>
    <property type="match status" value="1"/>
</dbReference>
<evidence type="ECO:0000313" key="4">
    <source>
        <dbReference type="EMBL" id="CAE0540040.1"/>
    </source>
</evidence>
<dbReference type="EMBL" id="HBIR01015331">
    <property type="protein sequence ID" value="CAE0540040.1"/>
    <property type="molecule type" value="Transcribed_RNA"/>
</dbReference>
<feature type="region of interest" description="Disordered" evidence="2">
    <location>
        <begin position="291"/>
        <end position="311"/>
    </location>
</feature>
<dbReference type="InterPro" id="IPR027443">
    <property type="entry name" value="IPNS-like_sf"/>
</dbReference>
<dbReference type="Gene3D" id="2.60.120.330">
    <property type="entry name" value="B-lactam Antibiotic, Isopenicillin N Synthase, Chain"/>
    <property type="match status" value="1"/>
</dbReference>